<evidence type="ECO:0000313" key="2">
    <source>
        <dbReference type="Proteomes" id="UP000500892"/>
    </source>
</evidence>
<dbReference type="RefSeq" id="WP_106406540.1">
    <property type="nucleotide sequence ID" value="NZ_CP033366.1"/>
</dbReference>
<gene>
    <name evidence="1" type="ORF">R7A2020_22685</name>
</gene>
<evidence type="ECO:0000313" key="1">
    <source>
        <dbReference type="EMBL" id="QJE99405.1"/>
    </source>
</evidence>
<sequence length="69" mass="7045">MIDRYTKGLLTVIAVSLAVIAIRGEIRPAAASGETACGTTVPCLISLGGAAVPVQIVDTVNVYSMSKPN</sequence>
<name>A0ABX6MMP7_9HYPH</name>
<proteinExistence type="predicted"/>
<reference evidence="1 2" key="1">
    <citation type="submission" date="2020-04" db="EMBL/GenBank/DDBJ databases">
        <title>Mesorhizobium japonicum R7A epigenetic regulation of quorum sensing and ICE transfer.</title>
        <authorList>
            <person name="Ramsay J.P."/>
            <person name="Colombi E."/>
            <person name="Perry B.J."/>
            <person name="Staltari A."/>
        </authorList>
    </citation>
    <scope>NUCLEOTIDE SEQUENCE [LARGE SCALE GENOMIC DNA]</scope>
    <source>
        <strain evidence="1 2">R7A</strain>
    </source>
</reference>
<dbReference type="Proteomes" id="UP000500892">
    <property type="component" value="Chromosome"/>
</dbReference>
<organism evidence="1 2">
    <name type="scientific">Mesorhizobium japonicum R7A</name>
    <dbReference type="NCBI Taxonomy" id="935547"/>
    <lineage>
        <taxon>Bacteria</taxon>
        <taxon>Pseudomonadati</taxon>
        <taxon>Pseudomonadota</taxon>
        <taxon>Alphaproteobacteria</taxon>
        <taxon>Hyphomicrobiales</taxon>
        <taxon>Phyllobacteriaceae</taxon>
        <taxon>Mesorhizobium</taxon>
    </lineage>
</organism>
<accession>A0ABX6MMP7</accession>
<keyword evidence="2" id="KW-1185">Reference proteome</keyword>
<protein>
    <submittedName>
        <fullName evidence="1">Uncharacterized protein</fullName>
    </submittedName>
</protein>
<dbReference type="EMBL" id="CP051772">
    <property type="protein sequence ID" value="QJE99405.1"/>
    <property type="molecule type" value="Genomic_DNA"/>
</dbReference>
<dbReference type="GeneID" id="66684831"/>